<dbReference type="InterPro" id="IPR026960">
    <property type="entry name" value="RVT-Znf"/>
</dbReference>
<name>A0A9N7RGC1_STRHE</name>
<evidence type="ECO:0000313" key="3">
    <source>
        <dbReference type="EMBL" id="CAA0828653.1"/>
    </source>
</evidence>
<dbReference type="Proteomes" id="UP001153555">
    <property type="component" value="Unassembled WGS sequence"/>
</dbReference>
<protein>
    <recommendedName>
        <fullName evidence="2">Reverse transcriptase zinc-binding domain-containing protein</fullName>
    </recommendedName>
</protein>
<feature type="region of interest" description="Disordered" evidence="1">
    <location>
        <begin position="349"/>
        <end position="371"/>
    </location>
</feature>
<dbReference type="PANTHER" id="PTHR36617">
    <property type="entry name" value="PROTEIN, PUTATIVE-RELATED"/>
    <property type="match status" value="1"/>
</dbReference>
<keyword evidence="4" id="KW-1185">Reference proteome</keyword>
<comment type="caution">
    <text evidence="3">The sequence shown here is derived from an EMBL/GenBank/DDBJ whole genome shotgun (WGS) entry which is preliminary data.</text>
</comment>
<dbReference type="AlphaFoldDB" id="A0A9N7RGC1"/>
<proteinExistence type="predicted"/>
<accession>A0A9N7RGC1</accession>
<evidence type="ECO:0000259" key="2">
    <source>
        <dbReference type="Pfam" id="PF13966"/>
    </source>
</evidence>
<feature type="domain" description="Reverse transcriptase zinc-binding" evidence="2">
    <location>
        <begin position="108"/>
        <end position="192"/>
    </location>
</feature>
<dbReference type="OrthoDB" id="1938822at2759"/>
<reference evidence="3" key="1">
    <citation type="submission" date="2019-12" db="EMBL/GenBank/DDBJ databases">
        <authorList>
            <person name="Scholes J."/>
        </authorList>
    </citation>
    <scope>NUCLEOTIDE SEQUENCE</scope>
</reference>
<sequence length="371" mass="41920">MRAIAHEWPNVVKGARWLVGNGRSARFWLDPWLGSLGPLSSIVVNVPPSEFCNATVAELVSGSGEWRWDLLHGLLPASILIRLAATLPPREMEDSNRLVWGFSPDGRFTMKSAYNSLLQSVNEPQLPLWKIIWRVMAPQRVRIFYGLLATSGCLPMLSEFGSIFQDEGCDFCGGREMILHVLRDCTFVKNLWKRLVPTGLGEDFFALPLRRWLTQNLAKSRLGSCSNWGGLFSVVTWRAWAWRNDRLCNGRSLGCEERRVEVLSRAASCRRAAEALAKAGAVMHRIVVRVTWNFCIIGLVVRIRVILQVTCCMRWVRCRGLLQRRWVALCLPMTLSREVIGELAANGSYPNSSSGRLQAAQLRSRMHSRMP</sequence>
<dbReference type="Pfam" id="PF13966">
    <property type="entry name" value="zf-RVT"/>
    <property type="match status" value="1"/>
</dbReference>
<dbReference type="EMBL" id="CACSLK010027752">
    <property type="protein sequence ID" value="CAA0828653.1"/>
    <property type="molecule type" value="Genomic_DNA"/>
</dbReference>
<evidence type="ECO:0000256" key="1">
    <source>
        <dbReference type="SAM" id="MobiDB-lite"/>
    </source>
</evidence>
<evidence type="ECO:0000313" key="4">
    <source>
        <dbReference type="Proteomes" id="UP001153555"/>
    </source>
</evidence>
<organism evidence="3 4">
    <name type="scientific">Striga hermonthica</name>
    <name type="common">Purple witchweed</name>
    <name type="synonym">Buchnera hermonthica</name>
    <dbReference type="NCBI Taxonomy" id="68872"/>
    <lineage>
        <taxon>Eukaryota</taxon>
        <taxon>Viridiplantae</taxon>
        <taxon>Streptophyta</taxon>
        <taxon>Embryophyta</taxon>
        <taxon>Tracheophyta</taxon>
        <taxon>Spermatophyta</taxon>
        <taxon>Magnoliopsida</taxon>
        <taxon>eudicotyledons</taxon>
        <taxon>Gunneridae</taxon>
        <taxon>Pentapetalae</taxon>
        <taxon>asterids</taxon>
        <taxon>lamiids</taxon>
        <taxon>Lamiales</taxon>
        <taxon>Orobanchaceae</taxon>
        <taxon>Buchnereae</taxon>
        <taxon>Striga</taxon>
    </lineage>
</organism>
<gene>
    <name evidence="3" type="ORF">SHERM_24348</name>
</gene>
<dbReference type="PANTHER" id="PTHR36617:SF5">
    <property type="entry name" value="OS05G0421675 PROTEIN"/>
    <property type="match status" value="1"/>
</dbReference>